<organism evidence="1">
    <name type="scientific">uncultured Caudovirales phage</name>
    <dbReference type="NCBI Taxonomy" id="2100421"/>
    <lineage>
        <taxon>Viruses</taxon>
        <taxon>Duplodnaviria</taxon>
        <taxon>Heunggongvirae</taxon>
        <taxon>Uroviricota</taxon>
        <taxon>Caudoviricetes</taxon>
        <taxon>Peduoviridae</taxon>
        <taxon>Maltschvirus</taxon>
        <taxon>Maltschvirus maltsch</taxon>
    </lineage>
</organism>
<name>A0A6J5LEJ9_9CAUD</name>
<protein>
    <submittedName>
        <fullName evidence="1">Uncharacterized protein</fullName>
    </submittedName>
</protein>
<accession>A0A6J5LEJ9</accession>
<reference evidence="1" key="1">
    <citation type="submission" date="2020-04" db="EMBL/GenBank/DDBJ databases">
        <authorList>
            <person name="Chiriac C."/>
            <person name="Salcher M."/>
            <person name="Ghai R."/>
            <person name="Kavagutti S V."/>
        </authorList>
    </citation>
    <scope>NUCLEOTIDE SEQUENCE</scope>
</reference>
<evidence type="ECO:0000313" key="1">
    <source>
        <dbReference type="EMBL" id="CAB4131330.1"/>
    </source>
</evidence>
<dbReference type="EMBL" id="LR796242">
    <property type="protein sequence ID" value="CAB4131330.1"/>
    <property type="molecule type" value="Genomic_DNA"/>
</dbReference>
<proteinExistence type="predicted"/>
<sequence>MAHFAELDENNVVLRIIVVSNDECRDDSGNESEAIGASFCNRLLGGVWKQTSYNGRIRKNYAGIGFIYDEAKDAFIEPQPFPSWALNTTTCQWEPPSPFPLDGGAYIWDEPTLSWVSVESVSQP</sequence>
<gene>
    <name evidence="1" type="ORF">UFOVP120_80</name>
</gene>